<feature type="transmembrane region" description="Helical" evidence="1">
    <location>
        <begin position="173"/>
        <end position="193"/>
    </location>
</feature>
<feature type="transmembrane region" description="Helical" evidence="1">
    <location>
        <begin position="364"/>
        <end position="383"/>
    </location>
</feature>
<name>A0A7S3VCX0_9STRA</name>
<evidence type="ECO:0000313" key="2">
    <source>
        <dbReference type="EMBL" id="CAE0471665.1"/>
    </source>
</evidence>
<dbReference type="AlphaFoldDB" id="A0A7S3VCX0"/>
<dbReference type="EMBL" id="HBIO01021442">
    <property type="protein sequence ID" value="CAE0471665.1"/>
    <property type="molecule type" value="Transcribed_RNA"/>
</dbReference>
<reference evidence="2" key="1">
    <citation type="submission" date="2021-01" db="EMBL/GenBank/DDBJ databases">
        <authorList>
            <person name="Corre E."/>
            <person name="Pelletier E."/>
            <person name="Niang G."/>
            <person name="Scheremetjew M."/>
            <person name="Finn R."/>
            <person name="Kale V."/>
            <person name="Holt S."/>
            <person name="Cochrane G."/>
            <person name="Meng A."/>
            <person name="Brown T."/>
            <person name="Cohen L."/>
        </authorList>
    </citation>
    <scope>NUCLEOTIDE SEQUENCE</scope>
    <source>
        <strain evidence="2">MM31A-1</strain>
    </source>
</reference>
<feature type="transmembrane region" description="Helical" evidence="1">
    <location>
        <begin position="310"/>
        <end position="332"/>
    </location>
</feature>
<feature type="transmembrane region" description="Helical" evidence="1">
    <location>
        <begin position="51"/>
        <end position="74"/>
    </location>
</feature>
<organism evidence="2">
    <name type="scientific">Chaetoceros debilis</name>
    <dbReference type="NCBI Taxonomy" id="122233"/>
    <lineage>
        <taxon>Eukaryota</taxon>
        <taxon>Sar</taxon>
        <taxon>Stramenopiles</taxon>
        <taxon>Ochrophyta</taxon>
        <taxon>Bacillariophyta</taxon>
        <taxon>Coscinodiscophyceae</taxon>
        <taxon>Chaetocerotophycidae</taxon>
        <taxon>Chaetocerotales</taxon>
        <taxon>Chaetocerotaceae</taxon>
        <taxon>Chaetoceros</taxon>
    </lineage>
</organism>
<feature type="transmembrane region" description="Helical" evidence="1">
    <location>
        <begin position="139"/>
        <end position="161"/>
    </location>
</feature>
<keyword evidence="1" id="KW-0472">Membrane</keyword>
<keyword evidence="1" id="KW-1133">Transmembrane helix</keyword>
<evidence type="ECO:0000256" key="1">
    <source>
        <dbReference type="SAM" id="Phobius"/>
    </source>
</evidence>
<sequence>MDAIVQLIRNAMCCVKDLNLFAESLPNLYDPEYTSKFYTFPTPFMSKTTPLEFLICISQLYACISCTISGYNLIFGGGILKLKRLTRVSDLVHKKRLDKAGSKKKDDDKDDKADKDDAIVNQAVATSVMKEANGALRNVFVGICVLPIGMSFFWLFCNSLHITEAGWVGGLPALIHALTVMEIALVPLLYFMLKDASSALRKAVDIRAMVEKFSEKKNKDVAPSGGELSWINLDSYSLIVDSGWSPYWTTSAISNVDQDAEGKMLTKEIEALERNVKSSLSGDAAIVNASKAAEMEEAAQVSYLEGYREYAYFVFNFIAFYGYLLGVVVYYFDADENQPAAVRQLKLGYSNDDADWAGNFAGDFMWTVEPIVILLSPFIISRLTKSKGDKVKKD</sequence>
<protein>
    <submittedName>
        <fullName evidence="2">Uncharacterized protein</fullName>
    </submittedName>
</protein>
<accession>A0A7S3VCX0</accession>
<keyword evidence="1" id="KW-0812">Transmembrane</keyword>
<proteinExistence type="predicted"/>
<gene>
    <name evidence="2" type="ORF">CDEB00056_LOCUS16518</name>
</gene>